<reference evidence="2" key="1">
    <citation type="submission" date="2022-11" db="UniProtKB">
        <authorList>
            <consortium name="WormBaseParasite"/>
        </authorList>
    </citation>
    <scope>IDENTIFICATION</scope>
</reference>
<proteinExistence type="predicted"/>
<sequence>MTEQLADIARVYVHKSPCKLYDESKFLGVYSWATLNEATIRNLLNEIFIINSDLLPGFESRPNTFDPSLATNMSEEQRSNMILTAKTYKVFEAEPGSFIAQKGDDLKCIDTNTVPIVC</sequence>
<accession>A0AC35F8V5</accession>
<dbReference type="WBParaSite" id="PS1159_v2.g1497.t1">
    <property type="protein sequence ID" value="PS1159_v2.g1497.t1"/>
    <property type="gene ID" value="PS1159_v2.g1497"/>
</dbReference>
<protein>
    <submittedName>
        <fullName evidence="2">Uncharacterized protein</fullName>
    </submittedName>
</protein>
<organism evidence="1 2">
    <name type="scientific">Panagrolaimus sp. PS1159</name>
    <dbReference type="NCBI Taxonomy" id="55785"/>
    <lineage>
        <taxon>Eukaryota</taxon>
        <taxon>Metazoa</taxon>
        <taxon>Ecdysozoa</taxon>
        <taxon>Nematoda</taxon>
        <taxon>Chromadorea</taxon>
        <taxon>Rhabditida</taxon>
        <taxon>Tylenchina</taxon>
        <taxon>Panagrolaimomorpha</taxon>
        <taxon>Panagrolaimoidea</taxon>
        <taxon>Panagrolaimidae</taxon>
        <taxon>Panagrolaimus</taxon>
    </lineage>
</organism>
<evidence type="ECO:0000313" key="1">
    <source>
        <dbReference type="Proteomes" id="UP000887580"/>
    </source>
</evidence>
<dbReference type="Proteomes" id="UP000887580">
    <property type="component" value="Unplaced"/>
</dbReference>
<evidence type="ECO:0000313" key="2">
    <source>
        <dbReference type="WBParaSite" id="PS1159_v2.g1497.t1"/>
    </source>
</evidence>
<name>A0AC35F8V5_9BILA</name>